<dbReference type="AlphaFoldDB" id="A0A075MRD6"/>
<dbReference type="HOGENOM" id="CLU_2230466_0_0_2"/>
<dbReference type="KEGG" id="nev:NTE_02059"/>
<organism evidence="1 2">
    <name type="scientific">Candidatus Nitrososphaera evergladensis SR1</name>
    <dbReference type="NCBI Taxonomy" id="1459636"/>
    <lineage>
        <taxon>Archaea</taxon>
        <taxon>Nitrososphaerota</taxon>
        <taxon>Nitrososphaeria</taxon>
        <taxon>Nitrososphaerales</taxon>
        <taxon>Nitrososphaeraceae</taxon>
        <taxon>Nitrososphaera</taxon>
    </lineage>
</organism>
<evidence type="ECO:0000313" key="2">
    <source>
        <dbReference type="Proteomes" id="UP000028194"/>
    </source>
</evidence>
<protein>
    <submittedName>
        <fullName evidence="1">Uncharacterized protein</fullName>
    </submittedName>
</protein>
<proteinExistence type="predicted"/>
<dbReference type="Proteomes" id="UP000028194">
    <property type="component" value="Chromosome"/>
</dbReference>
<accession>A0A075MRD6</accession>
<evidence type="ECO:0000313" key="1">
    <source>
        <dbReference type="EMBL" id="AIF84116.1"/>
    </source>
</evidence>
<gene>
    <name evidence="1" type="ORF">NTE_02059</name>
</gene>
<name>A0A075MRD6_9ARCH</name>
<sequence>MRESPESLIIPLETEELYPTIILELCDNCKWSCSCLSTTDTIESCPVCKAAIRSYVPMTSEEVSRIEIDDERGMILQFSRRMLVQ</sequence>
<reference evidence="1 2" key="1">
    <citation type="journal article" date="2014" name="PLoS ONE">
        <title>Genome Sequence of Candidatus Nitrososphaera evergladensis from Group I.1b Enriched from Everglades Soil Reveals Novel Genomic Features of the Ammonia-Oxidizing Archaea.</title>
        <authorList>
            <person name="Zhalnina K.V."/>
            <person name="Dias R."/>
            <person name="Leonard M.T."/>
            <person name="Dorr de Quadros P."/>
            <person name="Camargo F.A."/>
            <person name="Drew J.C."/>
            <person name="Farmerie W.G."/>
            <person name="Daroub S.H."/>
            <person name="Triplett E.W."/>
        </authorList>
    </citation>
    <scope>NUCLEOTIDE SEQUENCE [LARGE SCALE GENOMIC DNA]</scope>
    <source>
        <strain evidence="1 2">SR1</strain>
    </source>
</reference>
<keyword evidence="2" id="KW-1185">Reference proteome</keyword>
<dbReference type="EMBL" id="CP007174">
    <property type="protein sequence ID" value="AIF84116.1"/>
    <property type="molecule type" value="Genomic_DNA"/>
</dbReference>